<organism evidence="3 4">
    <name type="scientific">Orrella daihaiensis</name>
    <dbReference type="NCBI Taxonomy" id="2782176"/>
    <lineage>
        <taxon>Bacteria</taxon>
        <taxon>Pseudomonadati</taxon>
        <taxon>Pseudomonadota</taxon>
        <taxon>Betaproteobacteria</taxon>
        <taxon>Burkholderiales</taxon>
        <taxon>Alcaligenaceae</taxon>
        <taxon>Orrella</taxon>
    </lineage>
</organism>
<sequence length="120" mass="13127">MYKKLTISLAASMAAFLVWPVAKAEQAITTAEMLQYCDGAGGSFVTCEIYGQAVYDTYLVMSSSGQALKTICVKQPAPSRTEVITEYVKWAQGNAKVQNEPAAQSMLTFLTQRFPCQPSR</sequence>
<dbReference type="InterPro" id="IPR041238">
    <property type="entry name" value="Rap1a"/>
</dbReference>
<dbReference type="Proteomes" id="UP000831607">
    <property type="component" value="Chromosome"/>
</dbReference>
<evidence type="ECO:0000256" key="1">
    <source>
        <dbReference type="SAM" id="SignalP"/>
    </source>
</evidence>
<keyword evidence="1" id="KW-0732">Signal</keyword>
<dbReference type="Pfam" id="PF18602">
    <property type="entry name" value="Rap1a"/>
    <property type="match status" value="1"/>
</dbReference>
<feature type="signal peptide" evidence="1">
    <location>
        <begin position="1"/>
        <end position="24"/>
    </location>
</feature>
<dbReference type="RefSeq" id="WP_243478122.1">
    <property type="nucleotide sequence ID" value="NZ_CP063982.1"/>
</dbReference>
<reference evidence="3 4" key="1">
    <citation type="submission" date="2020-11" db="EMBL/GenBank/DDBJ databases">
        <title>Algicoccus daihaiensis sp.nov., isolated from Daihai Lake in Inner Mongolia.</title>
        <authorList>
            <person name="Kai J."/>
        </authorList>
    </citation>
    <scope>NUCLEOTIDE SEQUENCE [LARGE SCALE GENOMIC DNA]</scope>
    <source>
        <strain evidence="4">f23</strain>
    </source>
</reference>
<accession>A0ABY4AHW0</accession>
<feature type="chain" id="PRO_5047193569" description="Rap1a immunity protein domain-containing protein" evidence="1">
    <location>
        <begin position="25"/>
        <end position="120"/>
    </location>
</feature>
<proteinExistence type="predicted"/>
<evidence type="ECO:0000313" key="3">
    <source>
        <dbReference type="EMBL" id="UOD49877.1"/>
    </source>
</evidence>
<gene>
    <name evidence="3" type="ORF">DHf2319_10545</name>
</gene>
<name>A0ABY4AHW0_9BURK</name>
<evidence type="ECO:0000313" key="4">
    <source>
        <dbReference type="Proteomes" id="UP000831607"/>
    </source>
</evidence>
<feature type="domain" description="Rap1a immunity protein" evidence="2">
    <location>
        <begin position="35"/>
        <end position="116"/>
    </location>
</feature>
<protein>
    <recommendedName>
        <fullName evidence="2">Rap1a immunity protein domain-containing protein</fullName>
    </recommendedName>
</protein>
<evidence type="ECO:0000259" key="2">
    <source>
        <dbReference type="Pfam" id="PF18602"/>
    </source>
</evidence>
<keyword evidence="4" id="KW-1185">Reference proteome</keyword>
<dbReference type="EMBL" id="CP063982">
    <property type="protein sequence ID" value="UOD49877.1"/>
    <property type="molecule type" value="Genomic_DNA"/>
</dbReference>